<evidence type="ECO:0008006" key="5">
    <source>
        <dbReference type="Google" id="ProtNLM"/>
    </source>
</evidence>
<keyword evidence="2" id="KW-0732">Signal</keyword>
<organism evidence="3 4">
    <name type="scientific">Suillus placidus</name>
    <dbReference type="NCBI Taxonomy" id="48579"/>
    <lineage>
        <taxon>Eukaryota</taxon>
        <taxon>Fungi</taxon>
        <taxon>Dikarya</taxon>
        <taxon>Basidiomycota</taxon>
        <taxon>Agaricomycotina</taxon>
        <taxon>Agaricomycetes</taxon>
        <taxon>Agaricomycetidae</taxon>
        <taxon>Boletales</taxon>
        <taxon>Suillineae</taxon>
        <taxon>Suillaceae</taxon>
        <taxon>Suillus</taxon>
    </lineage>
</organism>
<dbReference type="Proteomes" id="UP000714275">
    <property type="component" value="Unassembled WGS sequence"/>
</dbReference>
<gene>
    <name evidence="3" type="ORF">EV702DRAFT_1111104</name>
</gene>
<keyword evidence="4" id="KW-1185">Reference proteome</keyword>
<proteinExistence type="predicted"/>
<feature type="chain" id="PRO_5040234827" description="Secreted protein" evidence="2">
    <location>
        <begin position="19"/>
        <end position="142"/>
    </location>
</feature>
<evidence type="ECO:0000256" key="1">
    <source>
        <dbReference type="SAM" id="MobiDB-lite"/>
    </source>
</evidence>
<evidence type="ECO:0000313" key="3">
    <source>
        <dbReference type="EMBL" id="KAG1776225.1"/>
    </source>
</evidence>
<evidence type="ECO:0000313" key="4">
    <source>
        <dbReference type="Proteomes" id="UP000714275"/>
    </source>
</evidence>
<comment type="caution">
    <text evidence="3">The sequence shown here is derived from an EMBL/GenBank/DDBJ whole genome shotgun (WGS) entry which is preliminary data.</text>
</comment>
<protein>
    <recommendedName>
        <fullName evidence="5">Secreted protein</fullName>
    </recommendedName>
</protein>
<name>A0A9P6ZTZ8_9AGAM</name>
<dbReference type="EMBL" id="JABBWD010000028">
    <property type="protein sequence ID" value="KAG1776225.1"/>
    <property type="molecule type" value="Genomic_DNA"/>
</dbReference>
<accession>A0A9P6ZTZ8</accession>
<feature type="signal peptide" evidence="2">
    <location>
        <begin position="1"/>
        <end position="18"/>
    </location>
</feature>
<feature type="region of interest" description="Disordered" evidence="1">
    <location>
        <begin position="82"/>
        <end position="101"/>
    </location>
</feature>
<feature type="compositionally biased region" description="Basic and acidic residues" evidence="1">
    <location>
        <begin position="82"/>
        <end position="91"/>
    </location>
</feature>
<reference evidence="3" key="1">
    <citation type="journal article" date="2020" name="New Phytol.">
        <title>Comparative genomics reveals dynamic genome evolution in host specialist ectomycorrhizal fungi.</title>
        <authorList>
            <person name="Lofgren L.A."/>
            <person name="Nguyen N.H."/>
            <person name="Vilgalys R."/>
            <person name="Ruytinx J."/>
            <person name="Liao H.L."/>
            <person name="Branco S."/>
            <person name="Kuo A."/>
            <person name="LaButti K."/>
            <person name="Lipzen A."/>
            <person name="Andreopoulos W."/>
            <person name="Pangilinan J."/>
            <person name="Riley R."/>
            <person name="Hundley H."/>
            <person name="Na H."/>
            <person name="Barry K."/>
            <person name="Grigoriev I.V."/>
            <person name="Stajich J.E."/>
            <person name="Kennedy P.G."/>
        </authorList>
    </citation>
    <scope>NUCLEOTIDE SEQUENCE</scope>
    <source>
        <strain evidence="3">DOB743</strain>
    </source>
</reference>
<dbReference type="AlphaFoldDB" id="A0A9P6ZTZ8"/>
<sequence length="142" mass="16511">MFWWWWSRISTWSRRCRGRPLGVRLALLLCFLWRRRSSKYDLSVLDCSNVDDTRTTKEDGPPWTLLQFGWVIGIAMRTAESRRKATEEHTRTPQRGCERAGTGGRGTVIVTVRSEGISTICHVVEKVWQKIIILGLRSIRVH</sequence>
<evidence type="ECO:0000256" key="2">
    <source>
        <dbReference type="SAM" id="SignalP"/>
    </source>
</evidence>
<dbReference type="OrthoDB" id="10608009at2759"/>